<reference evidence="2" key="1">
    <citation type="submission" date="2021-02" db="EMBL/GenBank/DDBJ databases">
        <authorList>
            <person name="Nowell W R."/>
        </authorList>
    </citation>
    <scope>NUCLEOTIDE SEQUENCE</scope>
</reference>
<evidence type="ECO:0000313" key="2">
    <source>
        <dbReference type="EMBL" id="CAF4273586.1"/>
    </source>
</evidence>
<evidence type="ECO:0000256" key="1">
    <source>
        <dbReference type="SAM" id="MobiDB-lite"/>
    </source>
</evidence>
<feature type="non-terminal residue" evidence="2">
    <location>
        <position position="1"/>
    </location>
</feature>
<protein>
    <submittedName>
        <fullName evidence="2">Uncharacterized protein</fullName>
    </submittedName>
</protein>
<proteinExistence type="predicted"/>
<organism evidence="2 3">
    <name type="scientific">Rotaria magnacalcarata</name>
    <dbReference type="NCBI Taxonomy" id="392030"/>
    <lineage>
        <taxon>Eukaryota</taxon>
        <taxon>Metazoa</taxon>
        <taxon>Spiralia</taxon>
        <taxon>Gnathifera</taxon>
        <taxon>Rotifera</taxon>
        <taxon>Eurotatoria</taxon>
        <taxon>Bdelloidea</taxon>
        <taxon>Philodinida</taxon>
        <taxon>Philodinidae</taxon>
        <taxon>Rotaria</taxon>
    </lineage>
</organism>
<accession>A0A820G3X9</accession>
<dbReference type="AlphaFoldDB" id="A0A820G3X9"/>
<comment type="caution">
    <text evidence="2">The sequence shown here is derived from an EMBL/GenBank/DDBJ whole genome shotgun (WGS) entry which is preliminary data.</text>
</comment>
<dbReference type="Proteomes" id="UP000663842">
    <property type="component" value="Unassembled WGS sequence"/>
</dbReference>
<dbReference type="EMBL" id="CAJOBF010009361">
    <property type="protein sequence ID" value="CAF4273586.1"/>
    <property type="molecule type" value="Genomic_DNA"/>
</dbReference>
<evidence type="ECO:0000313" key="3">
    <source>
        <dbReference type="Proteomes" id="UP000663842"/>
    </source>
</evidence>
<name>A0A820G3X9_9BILA</name>
<feature type="region of interest" description="Disordered" evidence="1">
    <location>
        <begin position="175"/>
        <end position="203"/>
    </location>
</feature>
<gene>
    <name evidence="2" type="ORF">UXM345_LOCUS31952</name>
</gene>
<sequence length="216" mass="24996">IAGLTIFDLDNLDKPVPIPTRSGCMHKANTYYDEEQPYSFENSYQDQTEAPPTDAEKKALHFFDTKHSTGISFCLKTGFAWICGLEKSDELDTQSIHSNSAANDKTSSRRSICVLREPNISPWHKYCSYGAVQLRQQQRRLLPLLPQQLQQQLQPQPPPQQHQQRPPRLPQLLQQLQHQQQPPRLAQQQQQPPRQQRLHRPAQQQQQQVCIDFQCA</sequence>